<dbReference type="GO" id="GO:0016787">
    <property type="term" value="F:hydrolase activity"/>
    <property type="evidence" value="ECO:0007669"/>
    <property type="project" value="UniProtKB-UniRule"/>
</dbReference>
<dbReference type="PANTHER" id="PTHR43546">
    <property type="entry name" value="UPF0173 METAL-DEPENDENT HYDROLASE MJ1163-RELATED"/>
    <property type="match status" value="1"/>
</dbReference>
<feature type="domain" description="Metallo-beta-lactamase" evidence="3">
    <location>
        <begin position="7"/>
        <end position="193"/>
    </location>
</feature>
<accession>A0AAW8TVF0</accession>
<sequence>MQITYHGHAAVAITTNAGHKLLIDPFFTGNPLADISASEAQADYILITHGHSDHIGDMVAIAKRCDAMVIAMVEIAEYATSLGVKKTHGMNLGGSFTFPFGRVKMVPAQHSSSLTIDGVAHYMGLAAGLVLTIDGQCIYHAGDTNYFSDLRLIGREHLLDVAFLPIGDNFTMGPEEALRAAADLNARLVVPIHYNTFPVIEQDPESFAQKLPAKMGKVLQPGESITLEKS</sequence>
<dbReference type="SMART" id="SM00849">
    <property type="entry name" value="Lactamase_B"/>
    <property type="match status" value="1"/>
</dbReference>
<dbReference type="SUPFAM" id="SSF56281">
    <property type="entry name" value="Metallo-hydrolase/oxidoreductase"/>
    <property type="match status" value="1"/>
</dbReference>
<proteinExistence type="inferred from homology"/>
<organism evidence="4 5">
    <name type="scientific">Enterococcus asini</name>
    <dbReference type="NCBI Taxonomy" id="57732"/>
    <lineage>
        <taxon>Bacteria</taxon>
        <taxon>Bacillati</taxon>
        <taxon>Bacillota</taxon>
        <taxon>Bacilli</taxon>
        <taxon>Lactobacillales</taxon>
        <taxon>Enterococcaceae</taxon>
        <taxon>Enterococcus</taxon>
    </lineage>
</organism>
<dbReference type="Gene3D" id="3.60.15.10">
    <property type="entry name" value="Ribonuclease Z/Hydroxyacylglutathione hydrolase-like"/>
    <property type="match status" value="1"/>
</dbReference>
<dbReference type="NCBIfam" id="NF001911">
    <property type="entry name" value="PRK00685.1"/>
    <property type="match status" value="1"/>
</dbReference>
<name>A0AAW8TVF0_9ENTE</name>
<evidence type="ECO:0000313" key="4">
    <source>
        <dbReference type="EMBL" id="MDT2808920.1"/>
    </source>
</evidence>
<dbReference type="InterPro" id="IPR022877">
    <property type="entry name" value="UPF0173"/>
</dbReference>
<dbReference type="InterPro" id="IPR050114">
    <property type="entry name" value="UPF0173_UPF0282_UlaG_hydrolase"/>
</dbReference>
<evidence type="ECO:0000256" key="2">
    <source>
        <dbReference type="HAMAP-Rule" id="MF_00457"/>
    </source>
</evidence>
<keyword evidence="1 2" id="KW-0378">Hydrolase</keyword>
<dbReference type="InterPro" id="IPR001279">
    <property type="entry name" value="Metallo-B-lactamas"/>
</dbReference>
<reference evidence="4" key="1">
    <citation type="submission" date="2023-03" db="EMBL/GenBank/DDBJ databases">
        <authorList>
            <person name="Shen W."/>
            <person name="Cai J."/>
        </authorList>
    </citation>
    <scope>NUCLEOTIDE SEQUENCE</scope>
    <source>
        <strain evidence="4">B226-2</strain>
    </source>
</reference>
<comment type="similarity">
    <text evidence="2">Belongs to the UPF0173 family.</text>
</comment>
<dbReference type="EMBL" id="JARQBJ010000001">
    <property type="protein sequence ID" value="MDT2808920.1"/>
    <property type="molecule type" value="Genomic_DNA"/>
</dbReference>
<protein>
    <recommendedName>
        <fullName evidence="2">UPF0173 metal-dependent hydrolase P7H43_00195</fullName>
    </recommendedName>
</protein>
<dbReference type="Pfam" id="PF12706">
    <property type="entry name" value="Lactamase_B_2"/>
    <property type="match status" value="1"/>
</dbReference>
<dbReference type="Proteomes" id="UP001256711">
    <property type="component" value="Unassembled WGS sequence"/>
</dbReference>
<evidence type="ECO:0000259" key="3">
    <source>
        <dbReference type="SMART" id="SM00849"/>
    </source>
</evidence>
<dbReference type="PANTHER" id="PTHR43546:SF3">
    <property type="entry name" value="UPF0173 METAL-DEPENDENT HYDROLASE MJ1163"/>
    <property type="match status" value="1"/>
</dbReference>
<comment type="caution">
    <text evidence="4">The sequence shown here is derived from an EMBL/GenBank/DDBJ whole genome shotgun (WGS) entry which is preliminary data.</text>
</comment>
<dbReference type="InterPro" id="IPR036866">
    <property type="entry name" value="RibonucZ/Hydroxyglut_hydro"/>
</dbReference>
<dbReference type="RefSeq" id="WP_161999749.1">
    <property type="nucleotide sequence ID" value="NZ_JARQBJ010000001.1"/>
</dbReference>
<evidence type="ECO:0000313" key="5">
    <source>
        <dbReference type="Proteomes" id="UP001256711"/>
    </source>
</evidence>
<gene>
    <name evidence="4" type="ORF">P7H43_00195</name>
</gene>
<evidence type="ECO:0000256" key="1">
    <source>
        <dbReference type="ARBA" id="ARBA00022801"/>
    </source>
</evidence>
<dbReference type="AlphaFoldDB" id="A0AAW8TVF0"/>
<dbReference type="HAMAP" id="MF_00457">
    <property type="entry name" value="UPF0173"/>
    <property type="match status" value="1"/>
</dbReference>